<keyword evidence="2" id="KW-1185">Reference proteome</keyword>
<dbReference type="EMBL" id="JANBPG010002696">
    <property type="protein sequence ID" value="KAJ1884924.1"/>
    <property type="molecule type" value="Genomic_DNA"/>
</dbReference>
<comment type="caution">
    <text evidence="1">The sequence shown here is derived from an EMBL/GenBank/DDBJ whole genome shotgun (WGS) entry which is preliminary data.</text>
</comment>
<reference evidence="1" key="1">
    <citation type="submission" date="2022-07" db="EMBL/GenBank/DDBJ databases">
        <title>Phylogenomic reconstructions and comparative analyses of Kickxellomycotina fungi.</title>
        <authorList>
            <person name="Reynolds N.K."/>
            <person name="Stajich J.E."/>
            <person name="Barry K."/>
            <person name="Grigoriev I.V."/>
            <person name="Crous P."/>
            <person name="Smith M.E."/>
        </authorList>
    </citation>
    <scope>NUCLEOTIDE SEQUENCE</scope>
    <source>
        <strain evidence="1">Benny 63K</strain>
    </source>
</reference>
<name>A0ACC1I0N1_9FUNG</name>
<gene>
    <name evidence="1" type="ORF">LPJ66_010376</name>
</gene>
<organism evidence="1 2">
    <name type="scientific">Kickxella alabastrina</name>
    <dbReference type="NCBI Taxonomy" id="61397"/>
    <lineage>
        <taxon>Eukaryota</taxon>
        <taxon>Fungi</taxon>
        <taxon>Fungi incertae sedis</taxon>
        <taxon>Zoopagomycota</taxon>
        <taxon>Kickxellomycotina</taxon>
        <taxon>Kickxellomycetes</taxon>
        <taxon>Kickxellales</taxon>
        <taxon>Kickxellaceae</taxon>
        <taxon>Kickxella</taxon>
    </lineage>
</organism>
<sequence>MATQLGLCAYDAAYSPTVGEASNQWLFRKEDIVGTPSSTANDYATPPGNKQSAQAEIRSW</sequence>
<evidence type="ECO:0000313" key="1">
    <source>
        <dbReference type="EMBL" id="KAJ1884924.1"/>
    </source>
</evidence>
<proteinExistence type="predicted"/>
<dbReference type="Proteomes" id="UP001150581">
    <property type="component" value="Unassembled WGS sequence"/>
</dbReference>
<evidence type="ECO:0000313" key="2">
    <source>
        <dbReference type="Proteomes" id="UP001150581"/>
    </source>
</evidence>
<protein>
    <submittedName>
        <fullName evidence="1">Uncharacterized protein</fullName>
    </submittedName>
</protein>
<feature type="non-terminal residue" evidence="1">
    <location>
        <position position="60"/>
    </location>
</feature>
<accession>A0ACC1I0N1</accession>